<dbReference type="AlphaFoldDB" id="A0AAD8YBZ6"/>
<reference evidence="2" key="1">
    <citation type="submission" date="2023-06" db="EMBL/GenBank/DDBJ databases">
        <title>Survivors Of The Sea: Transcriptome response of Skeletonema marinoi to long-term dormancy.</title>
        <authorList>
            <person name="Pinder M.I.M."/>
            <person name="Kourtchenko O."/>
            <person name="Robertson E.K."/>
            <person name="Larsson T."/>
            <person name="Maumus F."/>
            <person name="Osuna-Cruz C.M."/>
            <person name="Vancaester E."/>
            <person name="Stenow R."/>
            <person name="Vandepoele K."/>
            <person name="Ploug H."/>
            <person name="Bruchert V."/>
            <person name="Godhe A."/>
            <person name="Topel M."/>
        </authorList>
    </citation>
    <scope>NUCLEOTIDE SEQUENCE</scope>
    <source>
        <strain evidence="2">R05AC</strain>
    </source>
</reference>
<evidence type="ECO:0000256" key="1">
    <source>
        <dbReference type="SAM" id="MobiDB-lite"/>
    </source>
</evidence>
<keyword evidence="3" id="KW-1185">Reference proteome</keyword>
<evidence type="ECO:0000313" key="2">
    <source>
        <dbReference type="EMBL" id="KAK1742657.1"/>
    </source>
</evidence>
<protein>
    <submittedName>
        <fullName evidence="2">Transport and Golgi organization protein 2</fullName>
    </submittedName>
</protein>
<sequence length="363" mass="41349">MCIIFILYQVHPTYPLIIASNRDETLDRPTESMKLRSIDDQTSDAVVANDDNNSQQDELNLQPIHQQKQQRSSYLAGKDLVCGGTWLALDVSSLKEDLDDDRSRCDDTITIHPVISENEREDKPSNNDNSTTPSLLRWIAITNYREKEEHGRPSRGGLLTEYIQANDSSQSTAQSFVNELQQKGQEYNAFNMLVGDDTGIYYYGNRSVTQDDGKSDHDNTPSTQRLTPGRIYGLSNALLDTPWPKVQRGKQLLEQLLHNEQLKQNNTHNNNKSSLKQFHEELMTILTNTTQPNNDNELPNTGIGLHSERHLSSIFVPVDNFMGKEYGTRSSTSIVVDVEGNVSVLERSWFPDQVDEWFQFRKE</sequence>
<gene>
    <name evidence="2" type="ORF">QTG54_006254</name>
</gene>
<dbReference type="EMBL" id="JATAAI010000010">
    <property type="protein sequence ID" value="KAK1742657.1"/>
    <property type="molecule type" value="Genomic_DNA"/>
</dbReference>
<dbReference type="Proteomes" id="UP001224775">
    <property type="component" value="Unassembled WGS sequence"/>
</dbReference>
<evidence type="ECO:0000313" key="3">
    <source>
        <dbReference type="Proteomes" id="UP001224775"/>
    </source>
</evidence>
<organism evidence="2 3">
    <name type="scientific">Skeletonema marinoi</name>
    <dbReference type="NCBI Taxonomy" id="267567"/>
    <lineage>
        <taxon>Eukaryota</taxon>
        <taxon>Sar</taxon>
        <taxon>Stramenopiles</taxon>
        <taxon>Ochrophyta</taxon>
        <taxon>Bacillariophyta</taxon>
        <taxon>Coscinodiscophyceae</taxon>
        <taxon>Thalassiosirophycidae</taxon>
        <taxon>Thalassiosirales</taxon>
        <taxon>Skeletonemataceae</taxon>
        <taxon>Skeletonema</taxon>
        <taxon>Skeletonema marinoi-dohrnii complex</taxon>
    </lineage>
</organism>
<comment type="caution">
    <text evidence="2">The sequence shown here is derived from an EMBL/GenBank/DDBJ whole genome shotgun (WGS) entry which is preliminary data.</text>
</comment>
<feature type="compositionally biased region" description="Basic and acidic residues" evidence="1">
    <location>
        <begin position="209"/>
        <end position="219"/>
    </location>
</feature>
<proteinExistence type="predicted"/>
<dbReference type="Pfam" id="PF05742">
    <property type="entry name" value="TANGO2"/>
    <property type="match status" value="2"/>
</dbReference>
<name>A0AAD8YBZ6_9STRA</name>
<feature type="region of interest" description="Disordered" evidence="1">
    <location>
        <begin position="207"/>
        <end position="227"/>
    </location>
</feature>
<dbReference type="InterPro" id="IPR008551">
    <property type="entry name" value="TANGO2"/>
</dbReference>
<dbReference type="PANTHER" id="PTHR17985:SF8">
    <property type="entry name" value="TRANSPORT AND GOLGI ORGANIZATION PROTEIN 2 HOMOLOG"/>
    <property type="match status" value="1"/>
</dbReference>
<accession>A0AAD8YBZ6</accession>
<dbReference type="PANTHER" id="PTHR17985">
    <property type="entry name" value="SER/THR-RICH PROTEIN T10 IN DGCR REGION"/>
    <property type="match status" value="1"/>
</dbReference>